<keyword evidence="3" id="KW-1185">Reference proteome</keyword>
<dbReference type="STRING" id="1860122.A9404_00325"/>
<feature type="domain" description="Phage head morphogenesis" evidence="1">
    <location>
        <begin position="61"/>
        <end position="188"/>
    </location>
</feature>
<gene>
    <name evidence="2" type="ORF">A9404_00325</name>
</gene>
<dbReference type="Proteomes" id="UP000078596">
    <property type="component" value="Chromosome"/>
</dbReference>
<reference evidence="2 3" key="1">
    <citation type="submission" date="2016-06" db="EMBL/GenBank/DDBJ databases">
        <title>Insight into the functional genes involving in sulfur oxidation in Pearl River water.</title>
        <authorList>
            <person name="Luo J."/>
            <person name="Tan X."/>
            <person name="Lin W."/>
        </authorList>
    </citation>
    <scope>NUCLEOTIDE SEQUENCE [LARGE SCALE GENOMIC DNA]</scope>
    <source>
        <strain evidence="2 3">LS2</strain>
    </source>
</reference>
<dbReference type="OrthoDB" id="9813502at2"/>
<evidence type="ECO:0000259" key="1">
    <source>
        <dbReference type="Pfam" id="PF04233"/>
    </source>
</evidence>
<sequence>MSDATDFANMMKLPPAEAVAYMVARGRIEKTFNWQDLWAEEHTRSFTVSRLAHADLLQTFRDKITASVKGDLSRRDFMRDMKSELQKAGWWGENQVLDPQTGKMLSTTFDASRLKLIYDTNIRTAQAAGRWQRFESTRASHPYLRYVTKRDERVRVSHRVFDNVTLPIDDPFWHSHTPPLGYRCRCRLVAMSKGDFEAGQAPDGTPLKPAAPNLGTQEFINKRTGEVTRVPVGITPGFGYNPGAAFLANQLKMTADKLAGLSPPLGRAALEAINSGADAEQAFSAWRANPQGNWPLAFLALDDLSLIQGKNPVASLSPETIAKQDRKHVEMTDAEYLQAQSVIDQAQIKAQEQNSLIYVQIKDTPDLGGYVLVVKATQTGKGLFVTSYRRLSRKEAARDREIARLLNKQKK</sequence>
<dbReference type="AlphaFoldDB" id="A0A191ZDT7"/>
<dbReference type="KEGG" id="haz:A9404_00325"/>
<evidence type="ECO:0000313" key="2">
    <source>
        <dbReference type="EMBL" id="ANJ66030.1"/>
    </source>
</evidence>
<accession>A0A191ZDT7</accession>
<name>A0A191ZDT7_9GAMM</name>
<dbReference type="Pfam" id="PF04233">
    <property type="entry name" value="Phage_Mu_F"/>
    <property type="match status" value="1"/>
</dbReference>
<dbReference type="EMBL" id="CP016027">
    <property type="protein sequence ID" value="ANJ66030.1"/>
    <property type="molecule type" value="Genomic_DNA"/>
</dbReference>
<proteinExistence type="predicted"/>
<dbReference type="InterPro" id="IPR006528">
    <property type="entry name" value="Phage_head_morphogenesis_dom"/>
</dbReference>
<organism evidence="2 3">
    <name type="scientific">Halothiobacillus diazotrophicus</name>
    <dbReference type="NCBI Taxonomy" id="1860122"/>
    <lineage>
        <taxon>Bacteria</taxon>
        <taxon>Pseudomonadati</taxon>
        <taxon>Pseudomonadota</taxon>
        <taxon>Gammaproteobacteria</taxon>
        <taxon>Chromatiales</taxon>
        <taxon>Halothiobacillaceae</taxon>
        <taxon>Halothiobacillus</taxon>
    </lineage>
</organism>
<dbReference type="NCBIfam" id="TIGR01641">
    <property type="entry name" value="phageSPP1_gp7"/>
    <property type="match status" value="1"/>
</dbReference>
<protein>
    <recommendedName>
        <fullName evidence="1">Phage head morphogenesis domain-containing protein</fullName>
    </recommendedName>
</protein>
<evidence type="ECO:0000313" key="3">
    <source>
        <dbReference type="Proteomes" id="UP000078596"/>
    </source>
</evidence>